<feature type="region of interest" description="Disordered" evidence="1">
    <location>
        <begin position="226"/>
        <end position="249"/>
    </location>
</feature>
<accession>A0A6J7QWW5</accession>
<proteinExistence type="predicted"/>
<gene>
    <name evidence="2" type="ORF">UFOPK4061_01259</name>
</gene>
<dbReference type="AlphaFoldDB" id="A0A6J7QWW5"/>
<evidence type="ECO:0000256" key="1">
    <source>
        <dbReference type="SAM" id="MobiDB-lite"/>
    </source>
</evidence>
<name>A0A6J7QWW5_9ZZZZ</name>
<evidence type="ECO:0000313" key="2">
    <source>
        <dbReference type="EMBL" id="CAB5018624.1"/>
    </source>
</evidence>
<feature type="compositionally biased region" description="Low complexity" evidence="1">
    <location>
        <begin position="226"/>
        <end position="241"/>
    </location>
</feature>
<sequence length="249" mass="26400">MLFLCSIRPKATAATVTTKSATIRSNHFTARMVLTVASRADVAHDGSMPGSAELVIVLPQRPQQDPGPLESLLSAVGGAASTIAVAVDRAVSGAVNETLNRVVPGALALVLDRLDLTRMVLDRVDLNRVVQETLDQMDLTELVINRVDIDRIVEQANLGPIIDRLPLIDLANYIVDEIDLPRIIRESTGGIATDAMNAARMQSIGIDQAIARVTDAILLRRKARATTAPGDAAPGSAAAEESGSEGEIR</sequence>
<organism evidence="2">
    <name type="scientific">freshwater metagenome</name>
    <dbReference type="NCBI Taxonomy" id="449393"/>
    <lineage>
        <taxon>unclassified sequences</taxon>
        <taxon>metagenomes</taxon>
        <taxon>ecological metagenomes</taxon>
    </lineage>
</organism>
<protein>
    <submittedName>
        <fullName evidence="2">Unannotated protein</fullName>
    </submittedName>
</protein>
<dbReference type="EMBL" id="CAFBPD010000230">
    <property type="protein sequence ID" value="CAB5018624.1"/>
    <property type="molecule type" value="Genomic_DNA"/>
</dbReference>
<reference evidence="2" key="1">
    <citation type="submission" date="2020-05" db="EMBL/GenBank/DDBJ databases">
        <authorList>
            <person name="Chiriac C."/>
            <person name="Salcher M."/>
            <person name="Ghai R."/>
            <person name="Kavagutti S V."/>
        </authorList>
    </citation>
    <scope>NUCLEOTIDE SEQUENCE</scope>
</reference>